<organism evidence="2">
    <name type="scientific">Chromera velia CCMP2878</name>
    <dbReference type="NCBI Taxonomy" id="1169474"/>
    <lineage>
        <taxon>Eukaryota</taxon>
        <taxon>Sar</taxon>
        <taxon>Alveolata</taxon>
        <taxon>Colpodellida</taxon>
        <taxon>Chromeraceae</taxon>
        <taxon>Chromera</taxon>
    </lineage>
</organism>
<feature type="region of interest" description="Disordered" evidence="1">
    <location>
        <begin position="44"/>
        <end position="68"/>
    </location>
</feature>
<proteinExistence type="predicted"/>
<protein>
    <submittedName>
        <fullName evidence="2">Uncharacterized protein</fullName>
    </submittedName>
</protein>
<gene>
    <name evidence="2" type="ORF">Cvel_22110</name>
</gene>
<feature type="non-terminal residue" evidence="2">
    <location>
        <position position="808"/>
    </location>
</feature>
<evidence type="ECO:0000313" key="2">
    <source>
        <dbReference type="EMBL" id="CEM29846.1"/>
    </source>
</evidence>
<dbReference type="AlphaFoldDB" id="A0A0G4GJ52"/>
<feature type="region of interest" description="Disordered" evidence="1">
    <location>
        <begin position="137"/>
        <end position="161"/>
    </location>
</feature>
<feature type="compositionally biased region" description="Basic and acidic residues" evidence="1">
    <location>
        <begin position="698"/>
        <end position="707"/>
    </location>
</feature>
<feature type="region of interest" description="Disordered" evidence="1">
    <location>
        <begin position="512"/>
        <end position="610"/>
    </location>
</feature>
<feature type="compositionally biased region" description="Gly residues" evidence="1">
    <location>
        <begin position="587"/>
        <end position="599"/>
    </location>
</feature>
<accession>A0A0G4GJ52</accession>
<feature type="compositionally biased region" description="Basic and acidic residues" evidence="1">
    <location>
        <begin position="44"/>
        <end position="62"/>
    </location>
</feature>
<sequence length="808" mass="90403">MSQLLGVTDGKKELTLQPMSPELGDHHQSSTATFFLNQRAFEENDQRTQARTSEHFECRPGKAEPLPFPERSGELLDSRVLQCVPDFRATLTGVPPERVKEEVDAQLQEALSEKLGAAYDPRKARVARETSGQIEELEPGIGEGGRGRGRGEETPTMVEVPEGEEDGGFAVVRIKEEAPWEGMSADDRYEIVELSRKRPTAVQWLMDTILWGGPSEGGVELHRVKQALQELFIVPTEEKYVELGPWFRQLICFFKAFLKSLNHTVQPLKCPRDTEAVDVRGASLESSAWRCRLPVLRGERETATDMVDTVTLSWKTRQQRRRMALEEIEREEERRDRLRRGYCDCWGSERERERHRDVMVSQDCETREKRQVLMRPREERLAYRREAESRTSREMPEWNRDKFVQLCTRSNSHFIAAWTTLKSYRGDFEAIDRLCNDLVREATRPNSPLASQGVERLPLMIMAQSKNILASACESRGLRDLFARLWTSRGEGPSLRPLSDWAPLLDFLLHPSPEGASVKKEEEGGLVVKKEEGEGRPQGVGVREESPRGDEGRNENGDGGKQQQQQGVGGSPVVPFSDDSSMEGDGDGVGMQGASPFGGGKEEGEQTARKTKLTANTLSRLERRGVTERRLTSVGDHLSKFRQDDMKQKYSSITTRNLAKFAEGPQILEGVFPSLPNQKGVEKRDADVDVDMGQSGKGGDEGSRNEEASEPAGDQGLSVQQQPAVTARPQLEGCSSREEEECIVIDGGLSQIAEEDELTVYTTVELGGLFGVNLAKRVAKRLEALGLTSVDEIRRDHAAKELCGWVRG</sequence>
<feature type="compositionally biased region" description="Basic and acidic residues" evidence="1">
    <location>
        <begin position="542"/>
        <end position="558"/>
    </location>
</feature>
<feature type="region of interest" description="Disordered" evidence="1">
    <location>
        <begin position="1"/>
        <end position="28"/>
    </location>
</feature>
<evidence type="ECO:0000256" key="1">
    <source>
        <dbReference type="SAM" id="MobiDB-lite"/>
    </source>
</evidence>
<dbReference type="EMBL" id="CDMZ01001261">
    <property type="protein sequence ID" value="CEM29846.1"/>
    <property type="molecule type" value="Genomic_DNA"/>
</dbReference>
<name>A0A0G4GJ52_9ALVE</name>
<feature type="region of interest" description="Disordered" evidence="1">
    <location>
        <begin position="672"/>
        <end position="733"/>
    </location>
</feature>
<reference evidence="2" key="1">
    <citation type="submission" date="2014-11" db="EMBL/GenBank/DDBJ databases">
        <authorList>
            <person name="Otto D Thomas"/>
            <person name="Naeem Raeece"/>
        </authorList>
    </citation>
    <scope>NUCLEOTIDE SEQUENCE</scope>
</reference>
<dbReference type="VEuPathDB" id="CryptoDB:Cvel_22110"/>
<feature type="compositionally biased region" description="Basic and acidic residues" evidence="1">
    <location>
        <begin position="517"/>
        <end position="535"/>
    </location>
</feature>